<name>A0A0M1N0X9_9MOLU</name>
<feature type="compositionally biased region" description="Polar residues" evidence="1">
    <location>
        <begin position="60"/>
        <end position="69"/>
    </location>
</feature>
<comment type="caution">
    <text evidence="2">The sequence shown here is derived from an EMBL/GenBank/DDBJ whole genome shotgun (WGS) entry which is preliminary data.</text>
</comment>
<accession>A0A0M1N0X9</accession>
<dbReference type="PATRIC" id="fig|479893.3.peg.21"/>
<gene>
    <name evidence="2" type="ORF">CPX_001248</name>
</gene>
<evidence type="ECO:0000313" key="3">
    <source>
        <dbReference type="Proteomes" id="UP000037386"/>
    </source>
</evidence>
<dbReference type="RefSeq" id="WP_053521245.1">
    <property type="nucleotide sequence ID" value="NZ_LHCF01000001.1"/>
</dbReference>
<organism evidence="2 3">
    <name type="scientific">Candidatus Phytoplasma pruni</name>
    <dbReference type="NCBI Taxonomy" id="479893"/>
    <lineage>
        <taxon>Bacteria</taxon>
        <taxon>Bacillati</taxon>
        <taxon>Mycoplasmatota</taxon>
        <taxon>Mollicutes</taxon>
        <taxon>Acholeplasmatales</taxon>
        <taxon>Acholeplasmataceae</taxon>
        <taxon>Candidatus Phytoplasma</taxon>
        <taxon>16SrIII (X-disease group)</taxon>
    </lineage>
</organism>
<evidence type="ECO:0000256" key="1">
    <source>
        <dbReference type="SAM" id="MobiDB-lite"/>
    </source>
</evidence>
<protein>
    <submittedName>
        <fullName evidence="2">Uncharacterized protein</fullName>
    </submittedName>
</protein>
<reference evidence="3" key="1">
    <citation type="submission" date="2015-05" db="EMBL/GenBank/DDBJ databases">
        <title>Draft genome sequence of 'Candidatus Phytoplasma Pruni' strain CX, a plant pathogenic bacterium.</title>
        <authorList>
            <person name="Lee I.-M."/>
            <person name="Bottner-Parker K.D."/>
            <person name="Shao J."/>
            <person name="Gundersen-Rindal D.E."/>
            <person name="Zhao Y."/>
            <person name="Davis R.E."/>
        </authorList>
    </citation>
    <scope>NUCLEOTIDE SEQUENCE [LARGE SCALE GENOMIC DNA]</scope>
    <source>
        <strain evidence="3">CX</strain>
    </source>
</reference>
<sequence length="76" mass="8037">MVVVLIVGIICTAKYFSKDNKDENTSSSTAPTTTQTPDAPYTSQEGNNVEATNGKDKGTGANQQESGYQSIILIGH</sequence>
<dbReference type="AlphaFoldDB" id="A0A0M1N0X9"/>
<feature type="region of interest" description="Disordered" evidence="1">
    <location>
        <begin position="19"/>
        <end position="76"/>
    </location>
</feature>
<feature type="compositionally biased region" description="Low complexity" evidence="1">
    <location>
        <begin position="25"/>
        <end position="43"/>
    </location>
</feature>
<evidence type="ECO:0000313" key="2">
    <source>
        <dbReference type="EMBL" id="KOR75690.1"/>
    </source>
</evidence>
<dbReference type="EMBL" id="LHCF01000001">
    <property type="protein sequence ID" value="KOR75690.1"/>
    <property type="molecule type" value="Genomic_DNA"/>
</dbReference>
<dbReference type="Proteomes" id="UP000037386">
    <property type="component" value="Unassembled WGS sequence"/>
</dbReference>
<proteinExistence type="predicted"/>